<gene>
    <name evidence="8" type="primary">Acey_s0011.g1230</name>
    <name evidence="8" type="ORF">Y032_0011g1230</name>
</gene>
<dbReference type="GO" id="GO:0022625">
    <property type="term" value="C:cytosolic large ribosomal subunit"/>
    <property type="evidence" value="ECO:0007669"/>
    <property type="project" value="InterPro"/>
</dbReference>
<dbReference type="OrthoDB" id="1227494at2759"/>
<reference evidence="9" key="1">
    <citation type="journal article" date="2015" name="Nat. Genet.">
        <title>The genome and transcriptome of the zoonotic hookworm Ancylostoma ceylanicum identify infection-specific gene families.</title>
        <authorList>
            <person name="Schwarz E.M."/>
            <person name="Hu Y."/>
            <person name="Antoshechkin I."/>
            <person name="Miller M.M."/>
            <person name="Sternberg P.W."/>
            <person name="Aroian R.V."/>
        </authorList>
    </citation>
    <scope>NUCLEOTIDE SEQUENCE</scope>
    <source>
        <strain evidence="9">HY135</strain>
    </source>
</reference>
<dbReference type="GO" id="GO:0003735">
    <property type="term" value="F:structural constituent of ribosome"/>
    <property type="evidence" value="ECO:0007669"/>
    <property type="project" value="InterPro"/>
</dbReference>
<evidence type="ECO:0000313" key="9">
    <source>
        <dbReference type="Proteomes" id="UP000024635"/>
    </source>
</evidence>
<dbReference type="InterPro" id="IPR027534">
    <property type="entry name" value="Ribosomal_P1/P2"/>
</dbReference>
<evidence type="ECO:0000256" key="2">
    <source>
        <dbReference type="ARBA" id="ARBA00005436"/>
    </source>
</evidence>
<comment type="caution">
    <text evidence="8">The sequence shown here is derived from an EMBL/GenBank/DDBJ whole genome shotgun (WGS) entry which is preliminary data.</text>
</comment>
<protein>
    <recommendedName>
        <fullName evidence="5">Large ribosomal subunit protein P2</fullName>
    </recommendedName>
    <alternativeName>
        <fullName evidence="6">60S acidic ribosomal protein P2</fullName>
    </alternativeName>
</protein>
<keyword evidence="4" id="KW-0687">Ribonucleoprotein</keyword>
<evidence type="ECO:0000256" key="6">
    <source>
        <dbReference type="ARBA" id="ARBA00035443"/>
    </source>
</evidence>
<comment type="similarity">
    <text evidence="2">Belongs to the eukaryotic ribosomal protein P1/P2 family.</text>
</comment>
<dbReference type="Pfam" id="PF00428">
    <property type="entry name" value="Ribosomal_60s"/>
    <property type="match status" value="1"/>
</dbReference>
<dbReference type="FunFam" id="1.10.10.1410:FF:000002">
    <property type="entry name" value="60S acidic ribosomal protein P2"/>
    <property type="match status" value="1"/>
</dbReference>
<organism evidence="8 9">
    <name type="scientific">Ancylostoma ceylanicum</name>
    <dbReference type="NCBI Taxonomy" id="53326"/>
    <lineage>
        <taxon>Eukaryota</taxon>
        <taxon>Metazoa</taxon>
        <taxon>Ecdysozoa</taxon>
        <taxon>Nematoda</taxon>
        <taxon>Chromadorea</taxon>
        <taxon>Rhabditida</taxon>
        <taxon>Rhabditina</taxon>
        <taxon>Rhabditomorpha</taxon>
        <taxon>Strongyloidea</taxon>
        <taxon>Ancylostomatidae</taxon>
        <taxon>Ancylostomatinae</taxon>
        <taxon>Ancylostoma</taxon>
    </lineage>
</organism>
<name>A0A016VCV0_9BILA</name>
<dbReference type="Gene3D" id="1.10.10.1410">
    <property type="match status" value="1"/>
</dbReference>
<accession>A0A016VCV0</accession>
<dbReference type="HAMAP" id="MF_01478">
    <property type="entry name" value="Ribosomal_L12_arch"/>
    <property type="match status" value="1"/>
</dbReference>
<feature type="region of interest" description="Disordered" evidence="7">
    <location>
        <begin position="135"/>
        <end position="158"/>
    </location>
</feature>
<dbReference type="InterPro" id="IPR038716">
    <property type="entry name" value="P1/P2_N_sf"/>
</dbReference>
<evidence type="ECO:0000256" key="4">
    <source>
        <dbReference type="ARBA" id="ARBA00023274"/>
    </source>
</evidence>
<evidence type="ECO:0000256" key="7">
    <source>
        <dbReference type="SAM" id="MobiDB-lite"/>
    </source>
</evidence>
<keyword evidence="3" id="KW-0689">Ribosomal protein</keyword>
<dbReference type="CDD" id="cd05833">
    <property type="entry name" value="Ribosomal_P2"/>
    <property type="match status" value="1"/>
</dbReference>
<keyword evidence="9" id="KW-1185">Reference proteome</keyword>
<dbReference type="EMBL" id="JARK01001347">
    <property type="protein sequence ID" value="EYC25484.1"/>
    <property type="molecule type" value="Genomic_DNA"/>
</dbReference>
<dbReference type="InterPro" id="IPR044076">
    <property type="entry name" value="Ribosomal_P2"/>
</dbReference>
<evidence type="ECO:0000256" key="1">
    <source>
        <dbReference type="ARBA" id="ARBA00003362"/>
    </source>
</evidence>
<sequence>MKYLGAYLLATLGGNESPSAKDILKILGAGGLDCDMEDANKVVDALAGKSIAELIEEGKKKLSSVPSGGSAAPAAAPAAGGGGGSAPKDAPRIRSPLSIVEALNAYVPYAVSCGELPVYQVNASSSQTHLVLIHLPSEEKKEEPKEESDEDMGFGLFD</sequence>
<comment type="function">
    <text evidence="1">Plays an important role in the elongation step of protein synthesis.</text>
</comment>
<evidence type="ECO:0000313" key="8">
    <source>
        <dbReference type="EMBL" id="EYC25484.1"/>
    </source>
</evidence>
<evidence type="ECO:0000256" key="5">
    <source>
        <dbReference type="ARBA" id="ARBA00035301"/>
    </source>
</evidence>
<feature type="region of interest" description="Disordered" evidence="7">
    <location>
        <begin position="62"/>
        <end position="91"/>
    </location>
</feature>
<dbReference type="Proteomes" id="UP000024635">
    <property type="component" value="Unassembled WGS sequence"/>
</dbReference>
<feature type="compositionally biased region" description="Low complexity" evidence="7">
    <location>
        <begin position="66"/>
        <end position="78"/>
    </location>
</feature>
<dbReference type="GO" id="GO:0002182">
    <property type="term" value="P:cytoplasmic translational elongation"/>
    <property type="evidence" value="ECO:0007669"/>
    <property type="project" value="InterPro"/>
</dbReference>
<evidence type="ECO:0000256" key="3">
    <source>
        <dbReference type="ARBA" id="ARBA00022980"/>
    </source>
</evidence>
<proteinExistence type="inferred from homology"/>
<dbReference type="PANTHER" id="PTHR21141">
    <property type="entry name" value="60S ACIDIC RIBOSOMAL PROTEIN FAMILY MEMBER"/>
    <property type="match status" value="1"/>
</dbReference>
<dbReference type="PANTHER" id="PTHR21141:SF5">
    <property type="entry name" value="LARGE RIBOSOMAL SUBUNIT PROTEIN P2"/>
    <property type="match status" value="1"/>
</dbReference>
<dbReference type="STRING" id="53326.A0A016VCV0"/>
<dbReference type="AlphaFoldDB" id="A0A016VCV0"/>